<dbReference type="EMBL" id="MDYQ01000272">
    <property type="protein sequence ID" value="PRP77252.1"/>
    <property type="molecule type" value="Genomic_DNA"/>
</dbReference>
<reference evidence="2 3" key="1">
    <citation type="journal article" date="2018" name="Genome Biol. Evol.">
        <title>Multiple Roots of Fruiting Body Formation in Amoebozoa.</title>
        <authorList>
            <person name="Hillmann F."/>
            <person name="Forbes G."/>
            <person name="Novohradska S."/>
            <person name="Ferling I."/>
            <person name="Riege K."/>
            <person name="Groth M."/>
            <person name="Westermann M."/>
            <person name="Marz M."/>
            <person name="Spaller T."/>
            <person name="Winckler T."/>
            <person name="Schaap P."/>
            <person name="Glockner G."/>
        </authorList>
    </citation>
    <scope>NUCLEOTIDE SEQUENCE [LARGE SCALE GENOMIC DNA]</scope>
    <source>
        <strain evidence="2 3">Jena</strain>
    </source>
</reference>
<keyword evidence="3" id="KW-1185">Reference proteome</keyword>
<evidence type="ECO:0000313" key="2">
    <source>
        <dbReference type="EMBL" id="PRP77252.1"/>
    </source>
</evidence>
<accession>A0A2P6MZV4</accession>
<name>A0A2P6MZV4_9EUKA</name>
<sequence length="169" mass="18902">MSSPELTVSMYVTDSAHSVLPQDGVLVPVRKSVTTDRNVMVTLRLIAGQDRLERLSLLSSPQLEFENSSTSTSLSPSQTSSPPNHRAFLFTEISSDSKFPLTFRVLTRVKKKQRTRGRTNTKGFCCQFQDKPGSKPKPLLVLRLKVMRIRPSPDPTDDRTSDTSTHIRA</sequence>
<evidence type="ECO:0000256" key="1">
    <source>
        <dbReference type="SAM" id="MobiDB-lite"/>
    </source>
</evidence>
<organism evidence="2 3">
    <name type="scientific">Planoprotostelium fungivorum</name>
    <dbReference type="NCBI Taxonomy" id="1890364"/>
    <lineage>
        <taxon>Eukaryota</taxon>
        <taxon>Amoebozoa</taxon>
        <taxon>Evosea</taxon>
        <taxon>Variosea</taxon>
        <taxon>Cavosteliida</taxon>
        <taxon>Cavosteliaceae</taxon>
        <taxon>Planoprotostelium</taxon>
    </lineage>
</organism>
<dbReference type="InParanoid" id="A0A2P6MZV4"/>
<comment type="caution">
    <text evidence="2">The sequence shown here is derived from an EMBL/GenBank/DDBJ whole genome shotgun (WGS) entry which is preliminary data.</text>
</comment>
<evidence type="ECO:0000313" key="3">
    <source>
        <dbReference type="Proteomes" id="UP000241769"/>
    </source>
</evidence>
<dbReference type="Proteomes" id="UP000241769">
    <property type="component" value="Unassembled WGS sequence"/>
</dbReference>
<proteinExistence type="predicted"/>
<feature type="region of interest" description="Disordered" evidence="1">
    <location>
        <begin position="150"/>
        <end position="169"/>
    </location>
</feature>
<dbReference type="AlphaFoldDB" id="A0A2P6MZV4"/>
<protein>
    <submittedName>
        <fullName evidence="2">Uncharacterized protein</fullName>
    </submittedName>
</protein>
<gene>
    <name evidence="2" type="ORF">PROFUN_13635</name>
</gene>